<evidence type="ECO:0000256" key="1">
    <source>
        <dbReference type="SAM" id="MobiDB-lite"/>
    </source>
</evidence>
<keyword evidence="3" id="KW-1185">Reference proteome</keyword>
<feature type="region of interest" description="Disordered" evidence="1">
    <location>
        <begin position="73"/>
        <end position="119"/>
    </location>
</feature>
<evidence type="ECO:0000313" key="3">
    <source>
        <dbReference type="Proteomes" id="UP001151760"/>
    </source>
</evidence>
<name>A0ABQ4WE07_9ASTR</name>
<dbReference type="EMBL" id="BQNB010008560">
    <property type="protein sequence ID" value="GJS51072.1"/>
    <property type="molecule type" value="Genomic_DNA"/>
</dbReference>
<gene>
    <name evidence="2" type="ORF">Tco_0624434</name>
</gene>
<protein>
    <submittedName>
        <fullName evidence="2">Uncharacterized protein</fullName>
    </submittedName>
</protein>
<accession>A0ABQ4WE07</accession>
<proteinExistence type="predicted"/>
<evidence type="ECO:0000313" key="2">
    <source>
        <dbReference type="EMBL" id="GJS51072.1"/>
    </source>
</evidence>
<dbReference type="Proteomes" id="UP001151760">
    <property type="component" value="Unassembled WGS sequence"/>
</dbReference>
<feature type="compositionally biased region" description="Polar residues" evidence="1">
    <location>
        <begin position="94"/>
        <end position="111"/>
    </location>
</feature>
<organism evidence="2 3">
    <name type="scientific">Tanacetum coccineum</name>
    <dbReference type="NCBI Taxonomy" id="301880"/>
    <lineage>
        <taxon>Eukaryota</taxon>
        <taxon>Viridiplantae</taxon>
        <taxon>Streptophyta</taxon>
        <taxon>Embryophyta</taxon>
        <taxon>Tracheophyta</taxon>
        <taxon>Spermatophyta</taxon>
        <taxon>Magnoliopsida</taxon>
        <taxon>eudicotyledons</taxon>
        <taxon>Gunneridae</taxon>
        <taxon>Pentapetalae</taxon>
        <taxon>asterids</taxon>
        <taxon>campanulids</taxon>
        <taxon>Asterales</taxon>
        <taxon>Asteraceae</taxon>
        <taxon>Asteroideae</taxon>
        <taxon>Anthemideae</taxon>
        <taxon>Anthemidinae</taxon>
        <taxon>Tanacetum</taxon>
    </lineage>
</organism>
<reference evidence="2" key="1">
    <citation type="journal article" date="2022" name="Int. J. Mol. Sci.">
        <title>Draft Genome of Tanacetum Coccineum: Genomic Comparison of Closely Related Tanacetum-Family Plants.</title>
        <authorList>
            <person name="Yamashiro T."/>
            <person name="Shiraishi A."/>
            <person name="Nakayama K."/>
            <person name="Satake H."/>
        </authorList>
    </citation>
    <scope>NUCLEOTIDE SEQUENCE</scope>
</reference>
<reference evidence="2" key="2">
    <citation type="submission" date="2022-01" db="EMBL/GenBank/DDBJ databases">
        <authorList>
            <person name="Yamashiro T."/>
            <person name="Shiraishi A."/>
            <person name="Satake H."/>
            <person name="Nakayama K."/>
        </authorList>
    </citation>
    <scope>NUCLEOTIDE SEQUENCE</scope>
</reference>
<comment type="caution">
    <text evidence="2">The sequence shown here is derived from an EMBL/GenBank/DDBJ whole genome shotgun (WGS) entry which is preliminary data.</text>
</comment>
<sequence length="119" mass="13425">MELDGKLFYLQMSGTETSTIWVVTRADEALWVAGGGGNDVDVLGDGGDGIVGGRGVGWRWMLRRKKMRVGKIIKEKEDAKSHNYPSMYRPHDQLNGQTNRNIRQGTKPDTGQNHRERIR</sequence>